<organism evidence="1 2">
    <name type="scientific">Pseudaeromonas sharmana</name>
    <dbReference type="NCBI Taxonomy" id="328412"/>
    <lineage>
        <taxon>Bacteria</taxon>
        <taxon>Pseudomonadati</taxon>
        <taxon>Pseudomonadota</taxon>
        <taxon>Gammaproteobacteria</taxon>
        <taxon>Aeromonadales</taxon>
        <taxon>Aeromonadaceae</taxon>
        <taxon>Pseudaeromonas</taxon>
    </lineage>
</organism>
<reference evidence="2" key="1">
    <citation type="journal article" date="2019" name="Int. J. Syst. Evol. Microbiol.">
        <title>The Global Catalogue of Microorganisms (GCM) 10K type strain sequencing project: providing services to taxonomists for standard genome sequencing and annotation.</title>
        <authorList>
            <consortium name="The Broad Institute Genomics Platform"/>
            <consortium name="The Broad Institute Genome Sequencing Center for Infectious Disease"/>
            <person name="Wu L."/>
            <person name="Ma J."/>
        </authorList>
    </citation>
    <scope>NUCLEOTIDE SEQUENCE [LARGE SCALE GENOMIC DNA]</scope>
    <source>
        <strain evidence="2">CCUG 54939</strain>
    </source>
</reference>
<gene>
    <name evidence="1" type="ORF">ACFOSS_12685</name>
</gene>
<evidence type="ECO:0000313" key="2">
    <source>
        <dbReference type="Proteomes" id="UP001595692"/>
    </source>
</evidence>
<protein>
    <submittedName>
        <fullName evidence="1">Uncharacterized protein</fullName>
    </submittedName>
</protein>
<keyword evidence="2" id="KW-1185">Reference proteome</keyword>
<dbReference type="RefSeq" id="WP_377153059.1">
    <property type="nucleotide sequence ID" value="NZ_JBHSAF010000014.1"/>
</dbReference>
<comment type="caution">
    <text evidence="1">The sequence shown here is derived from an EMBL/GenBank/DDBJ whole genome shotgun (WGS) entry which is preliminary data.</text>
</comment>
<proteinExistence type="predicted"/>
<sequence>MDCKIEWKKLERLNLILVFSCAFTSPLSKASEILFNCNSGVLKYELIQDDAGRVFYVHKKNGIQDFSLSSTQKNNPFKVASVPFSGGGMAYVHFKNGEYDYYLYNAVSYASEPYIDVLGVMVWHENKIISNRHCSGSANGLFPPAFRVLSEEELDIKIQNEVFDNRD</sequence>
<dbReference type="Proteomes" id="UP001595692">
    <property type="component" value="Unassembled WGS sequence"/>
</dbReference>
<name>A0ABV8CQC3_9GAMM</name>
<evidence type="ECO:0000313" key="1">
    <source>
        <dbReference type="EMBL" id="MFC3914318.1"/>
    </source>
</evidence>
<dbReference type="EMBL" id="JBHSAF010000014">
    <property type="protein sequence ID" value="MFC3914318.1"/>
    <property type="molecule type" value="Genomic_DNA"/>
</dbReference>
<accession>A0ABV8CQC3</accession>